<protein>
    <submittedName>
        <fullName evidence="3">Putative deoxyhypusine synthase</fullName>
        <ecNumber evidence="3">2.5.1.46</ecNumber>
    </submittedName>
</protein>
<evidence type="ECO:0000313" key="3">
    <source>
        <dbReference type="EMBL" id="CAD6493839.1"/>
    </source>
</evidence>
<dbReference type="SUPFAM" id="SSF52467">
    <property type="entry name" value="DHS-like NAD/FAD-binding domain"/>
    <property type="match status" value="1"/>
</dbReference>
<proteinExistence type="inferred from homology"/>
<dbReference type="GO" id="GO:0034038">
    <property type="term" value="F:deoxyhypusine synthase activity"/>
    <property type="evidence" value="ECO:0007669"/>
    <property type="project" value="UniProtKB-EC"/>
</dbReference>
<comment type="caution">
    <text evidence="3">The sequence shown here is derived from an EMBL/GenBank/DDBJ whole genome shotgun (WGS) entry which is preliminary data.</text>
</comment>
<reference evidence="3" key="1">
    <citation type="submission" date="2020-10" db="EMBL/GenBank/DDBJ databases">
        <authorList>
            <person name="Hahn C.J."/>
            <person name="Laso-Perez R."/>
            <person name="Vulcano F."/>
            <person name="Vaziourakis K.-M."/>
            <person name="Stokke R."/>
            <person name="Steen I.H."/>
            <person name="Teske A."/>
            <person name="Boetius A."/>
            <person name="Liebeke M."/>
            <person name="Amann R."/>
            <person name="Knittel K."/>
        </authorList>
    </citation>
    <scope>NUCLEOTIDE SEQUENCE</scope>
    <source>
        <strain evidence="3">Gfbio:e3339647-f889-4370-9287-4fb5cb688e4c:AG392J18_GoMArc1</strain>
    </source>
</reference>
<dbReference type="InterPro" id="IPR036982">
    <property type="entry name" value="Deoxyhypusine_synthase_sf"/>
</dbReference>
<evidence type="ECO:0000313" key="4">
    <source>
        <dbReference type="Proteomes" id="UP000612009"/>
    </source>
</evidence>
<dbReference type="NCBIfam" id="NF002630">
    <property type="entry name" value="PRK02301.1"/>
    <property type="match status" value="1"/>
</dbReference>
<dbReference type="EC" id="2.5.1.46" evidence="3"/>
<dbReference type="Proteomes" id="UP000612009">
    <property type="component" value="Unassembled WGS sequence"/>
</dbReference>
<keyword evidence="2 3" id="KW-0808">Transferase</keyword>
<dbReference type="PANTHER" id="PTHR11703:SF2">
    <property type="entry name" value="DEOXYHYPUSINE SYNTHASE-LIKE PROTEIN"/>
    <property type="match status" value="1"/>
</dbReference>
<dbReference type="InterPro" id="IPR002773">
    <property type="entry name" value="Deoxyhypusine_synthase"/>
</dbReference>
<accession>A0A811TEF9</accession>
<evidence type="ECO:0000256" key="1">
    <source>
        <dbReference type="ARBA" id="ARBA00009892"/>
    </source>
</evidence>
<dbReference type="InterPro" id="IPR029035">
    <property type="entry name" value="DHS-like_NAD/FAD-binding_dom"/>
</dbReference>
<dbReference type="EMBL" id="CAJHIR010000032">
    <property type="protein sequence ID" value="CAD6493839.1"/>
    <property type="molecule type" value="Genomic_DNA"/>
</dbReference>
<dbReference type="AlphaFoldDB" id="A0A811TEF9"/>
<organism evidence="3 4">
    <name type="scientific">Candidatus Argoarchaeum ethanivorans</name>
    <dbReference type="NCBI Taxonomy" id="2608793"/>
    <lineage>
        <taxon>Archaea</taxon>
        <taxon>Methanobacteriati</taxon>
        <taxon>Methanobacteriota</taxon>
        <taxon>Stenosarchaea group</taxon>
        <taxon>Methanomicrobia</taxon>
        <taxon>Methanosarcinales</taxon>
        <taxon>Methanosarcinales incertae sedis</taxon>
        <taxon>GOM Arc I cluster</taxon>
        <taxon>Candidatus Argoarchaeum</taxon>
    </lineage>
</organism>
<sequence>MFAPIRAIDIVEDMSVADLVSGFSGCAFGAGRVATACEIYREMLEDSDCLVFFGLAGAMVPAGMRKVVSSEIKAGNIDVLVTTGANIVHDVIEAIGLPHLKGTEVVDDVKLYKNKINRIYDVFLPESYFSNLEEWLQGEVFPNLPQAVSIRELCSAIGERLEDPHSILKCAFDAEVPVFCPAVQDSIIGLQAWLYKQSNSFTIDALADMQELIDLCYEAKHAGAFFVGGGVPKNFILQSMLLTPKDFDYAIQLTMDRPETGGLSGATLDEARSWGKIGENAKSVTVYSDATITLPLIVAAAKDGGKRVPTI</sequence>
<name>A0A811TEF9_9EURY</name>
<comment type="similarity">
    <text evidence="1">Belongs to the deoxyhypusine synthase family.</text>
</comment>
<evidence type="ECO:0000256" key="2">
    <source>
        <dbReference type="ARBA" id="ARBA00022679"/>
    </source>
</evidence>
<dbReference type="Pfam" id="PF01916">
    <property type="entry name" value="DS"/>
    <property type="match status" value="1"/>
</dbReference>
<dbReference type="Gene3D" id="3.40.910.10">
    <property type="entry name" value="Deoxyhypusine synthase"/>
    <property type="match status" value="1"/>
</dbReference>
<gene>
    <name evidence="3" type="primary">dys</name>
    <name evidence="3" type="ORF">LAKADJCE_00585</name>
</gene>
<dbReference type="PANTHER" id="PTHR11703">
    <property type="entry name" value="DEOXYHYPUSINE SYNTHASE"/>
    <property type="match status" value="1"/>
</dbReference>
<dbReference type="GO" id="GO:0005737">
    <property type="term" value="C:cytoplasm"/>
    <property type="evidence" value="ECO:0007669"/>
    <property type="project" value="TreeGrafter"/>
</dbReference>
<dbReference type="NCBIfam" id="TIGR00321">
    <property type="entry name" value="dhys"/>
    <property type="match status" value="1"/>
</dbReference>